<keyword evidence="1" id="KW-0812">Transmembrane</keyword>
<feature type="transmembrane region" description="Helical" evidence="1">
    <location>
        <begin position="108"/>
        <end position="125"/>
    </location>
</feature>
<evidence type="ECO:0000313" key="2">
    <source>
        <dbReference type="EMBL" id="KGR75782.1"/>
    </source>
</evidence>
<protein>
    <recommendedName>
        <fullName evidence="4">DUF3169 domain-containing protein</fullName>
    </recommendedName>
</protein>
<accession>A0A0A3ILU1</accession>
<feature type="transmembrane region" description="Helical" evidence="1">
    <location>
        <begin position="171"/>
        <end position="191"/>
    </location>
</feature>
<sequence>MKLFVFYTGILIYGLYGLKASFNDRVMDENLLIAVNLSVILCLMLARLNINKAVRGSKIEVEIEKEDEHLAEMERKAYSAAIYIQVAFSLATIATLVGFILLRESQPKIVLVSFLLMAVSFFSLFPNENIIKITNPTFKMPHPKSKNYQQQYFDQFDDGEKYVMLKGLYKIYSLITWGLIILAFILMYYSVFSGNSQIMSIIGIGLLFMLVQVSFTQSLKPHKAD</sequence>
<dbReference type="Pfam" id="PF11368">
    <property type="entry name" value="DUF3169"/>
    <property type="match status" value="1"/>
</dbReference>
<name>A0A0A3ILU1_9BACL</name>
<dbReference type="EMBL" id="JPVO01000049">
    <property type="protein sequence ID" value="KGR75782.1"/>
    <property type="molecule type" value="Genomic_DNA"/>
</dbReference>
<organism evidence="2 3">
    <name type="scientific">Ureibacillus sinduriensis BLB-1 = JCM 15800</name>
    <dbReference type="NCBI Taxonomy" id="1384057"/>
    <lineage>
        <taxon>Bacteria</taxon>
        <taxon>Bacillati</taxon>
        <taxon>Bacillota</taxon>
        <taxon>Bacilli</taxon>
        <taxon>Bacillales</taxon>
        <taxon>Caryophanaceae</taxon>
        <taxon>Ureibacillus</taxon>
    </lineage>
</organism>
<feature type="transmembrane region" description="Helical" evidence="1">
    <location>
        <begin position="30"/>
        <end position="50"/>
    </location>
</feature>
<dbReference type="STRING" id="1384057.CD33_09780"/>
<dbReference type="InterPro" id="IPR021509">
    <property type="entry name" value="DUF3169"/>
</dbReference>
<evidence type="ECO:0008006" key="4">
    <source>
        <dbReference type="Google" id="ProtNLM"/>
    </source>
</evidence>
<gene>
    <name evidence="2" type="ORF">CD33_09780</name>
</gene>
<proteinExistence type="predicted"/>
<comment type="caution">
    <text evidence="2">The sequence shown here is derived from an EMBL/GenBank/DDBJ whole genome shotgun (WGS) entry which is preliminary data.</text>
</comment>
<feature type="transmembrane region" description="Helical" evidence="1">
    <location>
        <begin position="80"/>
        <end position="102"/>
    </location>
</feature>
<dbReference type="eggNOG" id="ENOG503219D">
    <property type="taxonomic scope" value="Bacteria"/>
</dbReference>
<keyword evidence="1" id="KW-0472">Membrane</keyword>
<dbReference type="AlphaFoldDB" id="A0A0A3ILU1"/>
<dbReference type="OrthoDB" id="2199273at2"/>
<reference evidence="2 3" key="1">
    <citation type="submission" date="2014-02" db="EMBL/GenBank/DDBJ databases">
        <title>Draft genome sequence of Lysinibacillus sinduriensis JCM 15800.</title>
        <authorList>
            <person name="Zhang F."/>
            <person name="Wang G."/>
            <person name="Zhang L."/>
        </authorList>
    </citation>
    <scope>NUCLEOTIDE SEQUENCE [LARGE SCALE GENOMIC DNA]</scope>
    <source>
        <strain evidence="2 3">JCM 15800</strain>
    </source>
</reference>
<dbReference type="Proteomes" id="UP000030408">
    <property type="component" value="Unassembled WGS sequence"/>
</dbReference>
<evidence type="ECO:0000256" key="1">
    <source>
        <dbReference type="SAM" id="Phobius"/>
    </source>
</evidence>
<dbReference type="RefSeq" id="WP_036200319.1">
    <property type="nucleotide sequence ID" value="NZ_AVCY01000007.1"/>
</dbReference>
<evidence type="ECO:0000313" key="3">
    <source>
        <dbReference type="Proteomes" id="UP000030408"/>
    </source>
</evidence>
<feature type="transmembrane region" description="Helical" evidence="1">
    <location>
        <begin position="197"/>
        <end position="215"/>
    </location>
</feature>
<keyword evidence="3" id="KW-1185">Reference proteome</keyword>
<keyword evidence="1" id="KW-1133">Transmembrane helix</keyword>